<feature type="transmembrane region" description="Helical" evidence="6">
    <location>
        <begin position="61"/>
        <end position="84"/>
    </location>
</feature>
<sequence>MADIDAIKLLATTVAAGTPVLYATLGEILTERSGVLNLGLEGMMLVGGLAGFAATASTGNLVIGLLAAMAAGATAALLHAFFSITIGVNQVVSGLALTLAGTGIASYFGRSLVGQPAVDSFKPIELPILSDIPALGQILFRQDLMVYLSFLLVPILFFFIYRTRPGLRLRAVGESPATADSQGIRVTLTRYVYTMAGGALVGCGGAYVSLAYSPSWQENITAGRGWIAVGLVIFAMWNPWRALLGAYLFGGMEAFQFSLQVAGVPVSSYFLRMTPYLLTIIALAFSQWWARKHRSGNVAPAALGQLYLRRDRN</sequence>
<keyword evidence="2" id="KW-1003">Cell membrane</keyword>
<accession>A0A8T7M7X9</accession>
<dbReference type="EMBL" id="JACATZ010000003">
    <property type="protein sequence ID" value="NWJ48240.1"/>
    <property type="molecule type" value="Genomic_DNA"/>
</dbReference>
<feature type="transmembrane region" description="Helical" evidence="6">
    <location>
        <begin position="91"/>
        <end position="109"/>
    </location>
</feature>
<feature type="transmembrane region" description="Helical" evidence="6">
    <location>
        <begin position="269"/>
        <end position="290"/>
    </location>
</feature>
<comment type="subcellular location">
    <subcellularLocation>
        <location evidence="1">Cell membrane</location>
        <topology evidence="1">Multi-pass membrane protein</topology>
    </subcellularLocation>
</comment>
<feature type="transmembrane region" description="Helical" evidence="6">
    <location>
        <begin position="144"/>
        <end position="161"/>
    </location>
</feature>
<dbReference type="PANTHER" id="PTHR43370">
    <property type="entry name" value="SUGAR ABC TRANSPORTER INTEGRAL MEMBRANE PROTEIN-RELATED"/>
    <property type="match status" value="1"/>
</dbReference>
<feature type="transmembrane region" description="Helical" evidence="6">
    <location>
        <begin position="35"/>
        <end position="55"/>
    </location>
</feature>
<evidence type="ECO:0000256" key="6">
    <source>
        <dbReference type="SAM" id="Phobius"/>
    </source>
</evidence>
<name>A0A8T7M7X9_9CHLR</name>
<feature type="transmembrane region" description="Helical" evidence="6">
    <location>
        <begin position="191"/>
        <end position="213"/>
    </location>
</feature>
<feature type="transmembrane region" description="Helical" evidence="6">
    <location>
        <begin position="6"/>
        <end position="23"/>
    </location>
</feature>
<dbReference type="AlphaFoldDB" id="A0A8T7M7X9"/>
<dbReference type="Pfam" id="PF02653">
    <property type="entry name" value="BPD_transp_2"/>
    <property type="match status" value="1"/>
</dbReference>
<reference evidence="8" key="2">
    <citation type="journal article" date="2024" name="Nature">
        <title>Anoxygenic phototroph of the Chloroflexota uses a type I reaction centre.</title>
        <authorList>
            <person name="Tsuji J.M."/>
            <person name="Shaw N.A."/>
            <person name="Nagashima S."/>
            <person name="Venkiteswaran J.J."/>
            <person name="Schiff S.L."/>
            <person name="Watanabe T."/>
            <person name="Fukui M."/>
            <person name="Hanada S."/>
            <person name="Tank M."/>
            <person name="Neufeld J.D."/>
        </authorList>
    </citation>
    <scope>NUCLEOTIDE SEQUENCE</scope>
    <source>
        <strain evidence="8">L227-S17</strain>
    </source>
</reference>
<evidence type="ECO:0000313" key="7">
    <source>
        <dbReference type="EMBL" id="NWJ48240.1"/>
    </source>
</evidence>
<evidence type="ECO:0000313" key="10">
    <source>
        <dbReference type="Proteomes" id="UP001431572"/>
    </source>
</evidence>
<evidence type="ECO:0000256" key="5">
    <source>
        <dbReference type="ARBA" id="ARBA00023136"/>
    </source>
</evidence>
<dbReference type="Proteomes" id="UP001431572">
    <property type="component" value="Chromosome 2"/>
</dbReference>
<dbReference type="CDD" id="cd06580">
    <property type="entry name" value="TM_PBP1_transp_TpRbsC_like"/>
    <property type="match status" value="1"/>
</dbReference>
<evidence type="ECO:0000256" key="1">
    <source>
        <dbReference type="ARBA" id="ARBA00004651"/>
    </source>
</evidence>
<organism evidence="7 9">
    <name type="scientific">Candidatus Chlorohelix allophototropha</name>
    <dbReference type="NCBI Taxonomy" id="3003348"/>
    <lineage>
        <taxon>Bacteria</taxon>
        <taxon>Bacillati</taxon>
        <taxon>Chloroflexota</taxon>
        <taxon>Chloroflexia</taxon>
        <taxon>Candidatus Chloroheliales</taxon>
        <taxon>Candidatus Chloroheliaceae</taxon>
        <taxon>Candidatus Chlorohelix</taxon>
    </lineage>
</organism>
<evidence type="ECO:0000256" key="2">
    <source>
        <dbReference type="ARBA" id="ARBA00022475"/>
    </source>
</evidence>
<dbReference type="GO" id="GO:0022857">
    <property type="term" value="F:transmembrane transporter activity"/>
    <property type="evidence" value="ECO:0007669"/>
    <property type="project" value="InterPro"/>
</dbReference>
<evidence type="ECO:0000256" key="4">
    <source>
        <dbReference type="ARBA" id="ARBA00022989"/>
    </source>
</evidence>
<keyword evidence="5 6" id="KW-0472">Membrane</keyword>
<proteinExistence type="predicted"/>
<evidence type="ECO:0000313" key="8">
    <source>
        <dbReference type="EMBL" id="WJW68176.1"/>
    </source>
</evidence>
<keyword evidence="10" id="KW-1185">Reference proteome</keyword>
<dbReference type="EMBL" id="CP128400">
    <property type="protein sequence ID" value="WJW68176.1"/>
    <property type="molecule type" value="Genomic_DNA"/>
</dbReference>
<evidence type="ECO:0000313" key="9">
    <source>
        <dbReference type="Proteomes" id="UP000521676"/>
    </source>
</evidence>
<reference evidence="7 9" key="1">
    <citation type="submission" date="2020-06" db="EMBL/GenBank/DDBJ databases">
        <title>Anoxygenic phototrophic Chloroflexota member uses a Type I reaction center.</title>
        <authorList>
            <person name="Tsuji J.M."/>
            <person name="Shaw N.A."/>
            <person name="Nagashima S."/>
            <person name="Venkiteswaran J."/>
            <person name="Schiff S.L."/>
            <person name="Hanada S."/>
            <person name="Tank M."/>
            <person name="Neufeld J.D."/>
        </authorList>
    </citation>
    <scope>NUCLEOTIDE SEQUENCE [LARGE SCALE GENOMIC DNA]</scope>
    <source>
        <strain evidence="7">L227-S17</strain>
    </source>
</reference>
<dbReference type="Proteomes" id="UP000521676">
    <property type="component" value="Unassembled WGS sequence"/>
</dbReference>
<evidence type="ECO:0000256" key="3">
    <source>
        <dbReference type="ARBA" id="ARBA00022692"/>
    </source>
</evidence>
<gene>
    <name evidence="7" type="ORF">HXX08_20485</name>
    <name evidence="8" type="ORF">OZ401_003780</name>
</gene>
<feature type="transmembrane region" description="Helical" evidence="6">
    <location>
        <begin position="225"/>
        <end position="249"/>
    </location>
</feature>
<dbReference type="InterPro" id="IPR001851">
    <property type="entry name" value="ABC_transp_permease"/>
</dbReference>
<dbReference type="PANTHER" id="PTHR43370:SF2">
    <property type="entry name" value="ABC TRANSPORTER PERMEASE PROTEIN"/>
    <property type="match status" value="1"/>
</dbReference>
<protein>
    <submittedName>
        <fullName evidence="7">ABC transporter permease</fullName>
    </submittedName>
</protein>
<keyword evidence="4 6" id="KW-1133">Transmembrane helix</keyword>
<dbReference type="GO" id="GO:0005886">
    <property type="term" value="C:plasma membrane"/>
    <property type="evidence" value="ECO:0007669"/>
    <property type="project" value="UniProtKB-SubCell"/>
</dbReference>
<keyword evidence="3 6" id="KW-0812">Transmembrane</keyword>
<dbReference type="RefSeq" id="WP_341470082.1">
    <property type="nucleotide sequence ID" value="NZ_CP128400.1"/>
</dbReference>